<feature type="region of interest" description="Disordered" evidence="1">
    <location>
        <begin position="1"/>
        <end position="170"/>
    </location>
</feature>
<sequence length="579" mass="64667">MGGRSVRKRNTKGEPKEPSGETGGSSQNRSPTGPPRQTAVPLPPQTLRRTAGDVSTSTLATADAQLPHHPAARTASNIIPTASAIPTPAATGSTRTYSSRSTTITPVTPPVYNRPPGTRQRTTGPSPLGESASVPQNILQSTTTRDESPRQSLSPGQTRVTPSNSGNSLHRQAISGAASVNQGSPGSPFVGSQELAPEAFWEPTRDNLIRLQDHPLPAFKWDAKNQRCVLIDENYDSSLETNVSEPHAEVDLPTNASREESRRIKYYTALMLFLWHTPRFAGFYARLVNPNLPTNRERFIQIITTMKDKFKTEKSHFLWRQAYGFVRKAAEKDLQLLELLDDPNRLQALQSQVLALLNEESFREVFHHARSIIDFRRTKERDGHGIYFIKTIWLNLITFLLRVWASEKRMNLLPEPDQGGQNQYRADFNSRHWLRDSTLRDRVKQRFVAWGLLEELRYANEDSFAKLAQDIVPPSSSARIDVSSARRDLLLPGPPPPPPNGQDRQRSPSNPFGGDAVFDDSPIPFPYTPRRALRPRLDASIFAPLDQIINEIGVESNLAMDADDVDTGDRFERTLPDAQ</sequence>
<dbReference type="Proteomes" id="UP000007115">
    <property type="component" value="Unassembled WGS sequence"/>
</dbReference>
<accession>G9NAR8</accession>
<dbReference type="AlphaFoldDB" id="G9NAR8"/>
<gene>
    <name evidence="2" type="ORF">TRIVIDRAFT_65244</name>
</gene>
<evidence type="ECO:0000313" key="2">
    <source>
        <dbReference type="EMBL" id="EHK15929.1"/>
    </source>
</evidence>
<dbReference type="HOGENOM" id="CLU_470948_0_0_1"/>
<evidence type="ECO:0000313" key="3">
    <source>
        <dbReference type="Proteomes" id="UP000007115"/>
    </source>
</evidence>
<protein>
    <submittedName>
        <fullName evidence="2">Uncharacterized protein</fullName>
    </submittedName>
</protein>
<dbReference type="VEuPathDB" id="FungiDB:TRIVIDRAFT_65244"/>
<feature type="compositionally biased region" description="Basic residues" evidence="1">
    <location>
        <begin position="1"/>
        <end position="10"/>
    </location>
</feature>
<dbReference type="InParanoid" id="G9NAR8"/>
<dbReference type="RefSeq" id="XP_013950135.1">
    <property type="nucleotide sequence ID" value="XM_014094660.1"/>
</dbReference>
<organism evidence="2 3">
    <name type="scientific">Hypocrea virens (strain Gv29-8 / FGSC 10586)</name>
    <name type="common">Gliocladium virens</name>
    <name type="synonym">Trichoderma virens</name>
    <dbReference type="NCBI Taxonomy" id="413071"/>
    <lineage>
        <taxon>Eukaryota</taxon>
        <taxon>Fungi</taxon>
        <taxon>Dikarya</taxon>
        <taxon>Ascomycota</taxon>
        <taxon>Pezizomycotina</taxon>
        <taxon>Sordariomycetes</taxon>
        <taxon>Hypocreomycetidae</taxon>
        <taxon>Hypocreales</taxon>
        <taxon>Hypocreaceae</taxon>
        <taxon>Trichoderma</taxon>
    </lineage>
</organism>
<feature type="compositionally biased region" description="Low complexity" evidence="1">
    <location>
        <begin position="78"/>
        <end position="105"/>
    </location>
</feature>
<proteinExistence type="predicted"/>
<feature type="region of interest" description="Disordered" evidence="1">
    <location>
        <begin position="487"/>
        <end position="521"/>
    </location>
</feature>
<reference evidence="2 3" key="1">
    <citation type="journal article" date="2011" name="Genome Biol.">
        <title>Comparative genome sequence analysis underscores mycoparasitism as the ancestral life style of Trichoderma.</title>
        <authorList>
            <person name="Kubicek C.P."/>
            <person name="Herrera-Estrella A."/>
            <person name="Seidl-Seiboth V."/>
            <person name="Martinez D.A."/>
            <person name="Druzhinina I.S."/>
            <person name="Thon M."/>
            <person name="Zeilinger S."/>
            <person name="Casas-Flores S."/>
            <person name="Horwitz B.A."/>
            <person name="Mukherjee P.K."/>
            <person name="Mukherjee M."/>
            <person name="Kredics L."/>
            <person name="Alcaraz L.D."/>
            <person name="Aerts A."/>
            <person name="Antal Z."/>
            <person name="Atanasova L."/>
            <person name="Cervantes-Badillo M.G."/>
            <person name="Challacombe J."/>
            <person name="Chertkov O."/>
            <person name="McCluskey K."/>
            <person name="Coulpier F."/>
            <person name="Deshpande N."/>
            <person name="von Doehren H."/>
            <person name="Ebbole D.J."/>
            <person name="Esquivel-Naranjo E.U."/>
            <person name="Fekete E."/>
            <person name="Flipphi M."/>
            <person name="Glaser F."/>
            <person name="Gomez-Rodriguez E.Y."/>
            <person name="Gruber S."/>
            <person name="Han C."/>
            <person name="Henrissat B."/>
            <person name="Hermosa R."/>
            <person name="Hernandez-Onate M."/>
            <person name="Karaffa L."/>
            <person name="Kosti I."/>
            <person name="Le Crom S."/>
            <person name="Lindquist E."/>
            <person name="Lucas S."/>
            <person name="Luebeck M."/>
            <person name="Luebeck P.S."/>
            <person name="Margeot A."/>
            <person name="Metz B."/>
            <person name="Misra M."/>
            <person name="Nevalainen H."/>
            <person name="Omann M."/>
            <person name="Packer N."/>
            <person name="Perrone G."/>
            <person name="Uresti-Rivera E.E."/>
            <person name="Salamov A."/>
            <person name="Schmoll M."/>
            <person name="Seiboth B."/>
            <person name="Shapiro H."/>
            <person name="Sukno S."/>
            <person name="Tamayo-Ramos J.A."/>
            <person name="Tisch D."/>
            <person name="Wiest A."/>
            <person name="Wilkinson H.H."/>
            <person name="Zhang M."/>
            <person name="Coutinho P.M."/>
            <person name="Kenerley C.M."/>
            <person name="Monte E."/>
            <person name="Baker S.E."/>
            <person name="Grigoriev I.V."/>
        </authorList>
    </citation>
    <scope>NUCLEOTIDE SEQUENCE [LARGE SCALE GENOMIC DNA]</scope>
    <source>
        <strain evidence="3">Gv29-8 / FGSC 10586</strain>
    </source>
</reference>
<dbReference type="EMBL" id="ABDF02000091">
    <property type="protein sequence ID" value="EHK15929.1"/>
    <property type="molecule type" value="Genomic_DNA"/>
</dbReference>
<name>G9NAR8_HYPVG</name>
<evidence type="ECO:0000256" key="1">
    <source>
        <dbReference type="SAM" id="MobiDB-lite"/>
    </source>
</evidence>
<feature type="compositionally biased region" description="Polar residues" evidence="1">
    <location>
        <begin position="150"/>
        <end position="170"/>
    </location>
</feature>
<comment type="caution">
    <text evidence="2">The sequence shown here is derived from an EMBL/GenBank/DDBJ whole genome shotgun (WGS) entry which is preliminary data.</text>
</comment>
<feature type="compositionally biased region" description="Polar residues" evidence="1">
    <location>
        <begin position="133"/>
        <end position="143"/>
    </location>
</feature>
<keyword evidence="3" id="KW-1185">Reference proteome</keyword>
<dbReference type="GeneID" id="25796688"/>